<dbReference type="SUPFAM" id="SSF55874">
    <property type="entry name" value="ATPase domain of HSP90 chaperone/DNA topoisomerase II/histidine kinase"/>
    <property type="match status" value="1"/>
</dbReference>
<dbReference type="GO" id="GO:0140664">
    <property type="term" value="F:ATP-dependent DNA damage sensor activity"/>
    <property type="evidence" value="ECO:0007669"/>
    <property type="project" value="InterPro"/>
</dbReference>
<dbReference type="InterPro" id="IPR014721">
    <property type="entry name" value="Ribsml_uS5_D2-typ_fold_subgr"/>
</dbReference>
<dbReference type="InterPro" id="IPR036890">
    <property type="entry name" value="HATPase_C_sf"/>
</dbReference>
<dbReference type="PANTHER" id="PTHR10073:SF52">
    <property type="entry name" value="MISMATCH REPAIR ENDONUCLEASE PMS2"/>
    <property type="match status" value="1"/>
</dbReference>
<dbReference type="InterPro" id="IPR042121">
    <property type="entry name" value="MutL_C_regsub"/>
</dbReference>
<dbReference type="InterPro" id="IPR013507">
    <property type="entry name" value="DNA_mismatch_S5_2-like"/>
</dbReference>
<feature type="domain" description="MutL C-terminal dimerisation" evidence="5">
    <location>
        <begin position="863"/>
        <end position="1030"/>
    </location>
</feature>
<dbReference type="SMART" id="SM01340">
    <property type="entry name" value="DNA_mis_repair"/>
    <property type="match status" value="1"/>
</dbReference>
<feature type="compositionally biased region" description="Acidic residues" evidence="4">
    <location>
        <begin position="655"/>
        <end position="677"/>
    </location>
</feature>
<dbReference type="InterPro" id="IPR042120">
    <property type="entry name" value="MutL_C_dimsub"/>
</dbReference>
<feature type="compositionally biased region" description="Basic and acidic residues" evidence="4">
    <location>
        <begin position="571"/>
        <end position="591"/>
    </location>
</feature>
<comment type="similarity">
    <text evidence="1">Belongs to the DNA mismatch repair MutL/HexB family.</text>
</comment>
<feature type="compositionally biased region" description="Acidic residues" evidence="4">
    <location>
        <begin position="451"/>
        <end position="460"/>
    </location>
</feature>
<dbReference type="FunFam" id="3.30.1370.100:FF:000001">
    <property type="entry name" value="Mismatch repair endonuclease pms1, putative"/>
    <property type="match status" value="1"/>
</dbReference>
<dbReference type="Pfam" id="PF08676">
    <property type="entry name" value="MutL_C"/>
    <property type="match status" value="1"/>
</dbReference>
<feature type="region of interest" description="Disordered" evidence="4">
    <location>
        <begin position="810"/>
        <end position="839"/>
    </location>
</feature>
<comment type="caution">
    <text evidence="7">The sequence shown here is derived from an EMBL/GenBank/DDBJ whole genome shotgun (WGS) entry which is preliminary data.</text>
</comment>
<dbReference type="InterPro" id="IPR002099">
    <property type="entry name" value="MutL/Mlh/PMS"/>
</dbReference>
<dbReference type="GO" id="GO:0030983">
    <property type="term" value="F:mismatched DNA binding"/>
    <property type="evidence" value="ECO:0007669"/>
    <property type="project" value="InterPro"/>
</dbReference>
<dbReference type="InterPro" id="IPR014790">
    <property type="entry name" value="MutL_C"/>
</dbReference>
<evidence type="ECO:0000256" key="3">
    <source>
        <dbReference type="ARBA" id="ARBA00070941"/>
    </source>
</evidence>
<dbReference type="OrthoDB" id="10263226at2759"/>
<evidence type="ECO:0000259" key="6">
    <source>
        <dbReference type="SMART" id="SM01340"/>
    </source>
</evidence>
<dbReference type="Pfam" id="PF01119">
    <property type="entry name" value="DNA_mis_repair"/>
    <property type="match status" value="1"/>
</dbReference>
<dbReference type="Gene3D" id="3.30.1370.100">
    <property type="entry name" value="MutL, C-terminal domain, regulatory subdomain"/>
    <property type="match status" value="1"/>
</dbReference>
<feature type="region of interest" description="Disordered" evidence="4">
    <location>
        <begin position="634"/>
        <end position="698"/>
    </location>
</feature>
<dbReference type="Gene3D" id="3.30.565.10">
    <property type="entry name" value="Histidine kinase-like ATPase, C-terminal domain"/>
    <property type="match status" value="1"/>
</dbReference>
<organism evidence="7">
    <name type="scientific">Psilocybe cubensis</name>
    <name type="common">Psychedelic mushroom</name>
    <name type="synonym">Stropharia cubensis</name>
    <dbReference type="NCBI Taxonomy" id="181762"/>
    <lineage>
        <taxon>Eukaryota</taxon>
        <taxon>Fungi</taxon>
        <taxon>Dikarya</taxon>
        <taxon>Basidiomycota</taxon>
        <taxon>Agaricomycotina</taxon>
        <taxon>Agaricomycetes</taxon>
        <taxon>Agaricomycetidae</taxon>
        <taxon>Agaricales</taxon>
        <taxon>Agaricineae</taxon>
        <taxon>Strophariaceae</taxon>
        <taxon>Psilocybe</taxon>
    </lineage>
</organism>
<evidence type="ECO:0000313" key="7">
    <source>
        <dbReference type="EMBL" id="KAG5164235.1"/>
    </source>
</evidence>
<accession>A0A8H7XR86</accession>
<evidence type="ECO:0000256" key="4">
    <source>
        <dbReference type="SAM" id="MobiDB-lite"/>
    </source>
</evidence>
<dbReference type="InterPro" id="IPR020568">
    <property type="entry name" value="Ribosomal_Su5_D2-typ_SF"/>
</dbReference>
<proteinExistence type="inferred from homology"/>
<dbReference type="SUPFAM" id="SSF118116">
    <property type="entry name" value="DNA mismatch repair protein MutL"/>
    <property type="match status" value="1"/>
</dbReference>
<sequence>MSNSSGIKPIDKTSIHRITSGQVVVDLQTAVKELLENSIDAGSTNVEIRFKNYGLASVEVVDNGSGIKEEDHDSIALKHHTSKLETFSDLTTVRTFGFRGEALSSLCALSEEMTVCTATPTTAPRGVTLTMDNGGRVKAKSKVARTQGTTISMTNLFKPLPVRRKEFERNVKREFGKALSLLNAYALGPCAESPGIRLTVSNQPDKGSKSVQIRTLGEASRRASVIALWGPRALDNIVDLNLDFEVERERASVKRLHSQALDAEPIPVRVQGLISNFALGCGRTGTDRQFFYINGRPCNMNKVQKAFNEVYRSFNATQNPFILANFVIPTDSYDVNVSPDKRTILLHSEGNLITALKAALEECYSSGRSTYTVGGGSTQGPSAKSIQTLLAQSARQGKPILERSEGKDLSNERDDSQNSSGPASPAREGASRTTPEVDNLVTTRSQNTPDDSMDVDDEPVIIDSSQTKWGRQMGISTTRSTTLSPPPGPDQADSDPLHDNLPFTGVDRPLPSSSPPTPPSKAQHITIEEPTIDSDDGFDSGSTRARKKRKSDRGPITSIRAESVNDEEEDEHRTEIEEKQNTPGGDDDHRAGSSTANKGGRGGYKAGSKNRISGSARKPGVSASQMLLSQLAGFARTGSRISSSASQVATAPSPEEIDEEAERQEDEDEVEQIDENDESSKSVDEIDELENDDHNSEEGVSHMAIHIGTANPVLKGKVSSNRVAADNQLIDLTIDGEEDEHADEDAHDDENSMSVLTQVLQTTSSTPSNISTKDMPPHPEVIKTENYGRDIYMKINVDKIKRVWSRKLELDQPEETPSNDVGNEAVPTSVPADAGITNTDDDAKAADALARVIEKQDFATMDIIGQFNLGFIIVRRQKQSTMSGGSQQTADQTETMLDDLFIVDQHAADEKFNFEDLQSTTKIQSQKLLRPRPLELTASDEILALDNIEVLRQNGFEVDVEEDNPVGQGSRLKLVAQPVSKSTVFDMKDLEEVIHLMRDRPTGQMVRCSKARAMFASRACRKSVMVGMPLNHHQMTSVIRHMGTMDQPWNCPHGRPTMRHLSDIRKSGSKSRECIDWSSISY</sequence>
<dbReference type="Gene3D" id="3.30.1540.20">
    <property type="entry name" value="MutL, C-terminal domain, dimerisation subdomain"/>
    <property type="match status" value="1"/>
</dbReference>
<dbReference type="CDD" id="cd03484">
    <property type="entry name" value="MutL_Trans_hPMS_2_like"/>
    <property type="match status" value="1"/>
</dbReference>
<feature type="domain" description="DNA mismatch repair protein S5" evidence="6">
    <location>
        <begin position="225"/>
        <end position="365"/>
    </location>
</feature>
<evidence type="ECO:0000259" key="5">
    <source>
        <dbReference type="SMART" id="SM00853"/>
    </source>
</evidence>
<dbReference type="InterPro" id="IPR037198">
    <property type="entry name" value="MutL_C_sf"/>
</dbReference>
<dbReference type="InterPro" id="IPR014762">
    <property type="entry name" value="DNA_mismatch_repair_CS"/>
</dbReference>
<dbReference type="GO" id="GO:0005524">
    <property type="term" value="F:ATP binding"/>
    <property type="evidence" value="ECO:0007669"/>
    <property type="project" value="InterPro"/>
</dbReference>
<dbReference type="SUPFAM" id="SSF54211">
    <property type="entry name" value="Ribosomal protein S5 domain 2-like"/>
    <property type="match status" value="1"/>
</dbReference>
<feature type="compositionally biased region" description="Polar residues" evidence="4">
    <location>
        <begin position="639"/>
        <end position="650"/>
    </location>
</feature>
<dbReference type="CDD" id="cd16926">
    <property type="entry name" value="HATPase_MutL-MLH-PMS-like"/>
    <property type="match status" value="1"/>
</dbReference>
<dbReference type="InterPro" id="IPR038973">
    <property type="entry name" value="MutL/Mlh/Pms-like"/>
</dbReference>
<protein>
    <recommendedName>
        <fullName evidence="3">DNA mismatch repair protein PMS1</fullName>
    </recommendedName>
</protein>
<dbReference type="FunFam" id="3.30.565.10:FF:000014">
    <property type="entry name" value="Mismatch repair endonuclease pms1, putative"/>
    <property type="match status" value="1"/>
</dbReference>
<dbReference type="AlphaFoldDB" id="A0A8H7XR86"/>
<dbReference type="PANTHER" id="PTHR10073">
    <property type="entry name" value="DNA MISMATCH REPAIR PROTEIN MLH, PMS, MUTL"/>
    <property type="match status" value="1"/>
</dbReference>
<gene>
    <name evidence="7" type="ORF">JR316_010735</name>
</gene>
<dbReference type="GO" id="GO:0016887">
    <property type="term" value="F:ATP hydrolysis activity"/>
    <property type="evidence" value="ECO:0007669"/>
    <property type="project" value="InterPro"/>
</dbReference>
<dbReference type="GO" id="GO:0000710">
    <property type="term" value="P:meiotic mismatch repair"/>
    <property type="evidence" value="ECO:0007669"/>
    <property type="project" value="UniProtKB-ARBA"/>
</dbReference>
<dbReference type="Gene3D" id="3.30.230.10">
    <property type="match status" value="1"/>
</dbReference>
<keyword evidence="2" id="KW-0227">DNA damage</keyword>
<dbReference type="GO" id="GO:0032389">
    <property type="term" value="C:MutLalpha complex"/>
    <property type="evidence" value="ECO:0007669"/>
    <property type="project" value="TreeGrafter"/>
</dbReference>
<dbReference type="SMART" id="SM00853">
    <property type="entry name" value="MutL_C"/>
    <property type="match status" value="1"/>
</dbReference>
<name>A0A8H7XR86_PSICU</name>
<dbReference type="NCBIfam" id="TIGR00585">
    <property type="entry name" value="mutl"/>
    <property type="match status" value="1"/>
</dbReference>
<reference evidence="7" key="1">
    <citation type="submission" date="2021-02" db="EMBL/GenBank/DDBJ databases">
        <title>Psilocybe cubensis genome.</title>
        <authorList>
            <person name="Mckernan K.J."/>
            <person name="Crawford S."/>
            <person name="Trippe A."/>
            <person name="Kane L.T."/>
            <person name="Mclaughlin S."/>
        </authorList>
    </citation>
    <scope>NUCLEOTIDE SEQUENCE [LARGE SCALE GENOMIC DNA]</scope>
    <source>
        <strain evidence="7">MGC-MH-2018</strain>
    </source>
</reference>
<feature type="region of interest" description="Disordered" evidence="4">
    <location>
        <begin position="393"/>
        <end position="621"/>
    </location>
</feature>
<dbReference type="PROSITE" id="PS00058">
    <property type="entry name" value="DNA_MISMATCH_REPAIR_1"/>
    <property type="match status" value="1"/>
</dbReference>
<feature type="compositionally biased region" description="Polar residues" evidence="4">
    <location>
        <begin position="431"/>
        <end position="450"/>
    </location>
</feature>
<evidence type="ECO:0000256" key="1">
    <source>
        <dbReference type="ARBA" id="ARBA00006082"/>
    </source>
</evidence>
<dbReference type="EMBL" id="JAFIQS010000012">
    <property type="protein sequence ID" value="KAG5164235.1"/>
    <property type="molecule type" value="Genomic_DNA"/>
</dbReference>
<evidence type="ECO:0000256" key="2">
    <source>
        <dbReference type="ARBA" id="ARBA00022763"/>
    </source>
</evidence>
<feature type="compositionally biased region" description="Basic and acidic residues" evidence="4">
    <location>
        <begin position="400"/>
        <end position="416"/>
    </location>
</feature>
<dbReference type="Pfam" id="PF13589">
    <property type="entry name" value="HATPase_c_3"/>
    <property type="match status" value="1"/>
</dbReference>